<dbReference type="PANTHER" id="PTHR42305">
    <property type="entry name" value="MEMBRANE PROTEIN RV1733C-RELATED"/>
    <property type="match status" value="1"/>
</dbReference>
<keyword evidence="2" id="KW-0472">Membrane</keyword>
<feature type="transmembrane region" description="Helical" evidence="2">
    <location>
        <begin position="144"/>
        <end position="166"/>
    </location>
</feature>
<dbReference type="RefSeq" id="WP_036444116.1">
    <property type="nucleotide sequence ID" value="NZ_JACKVC010000020.1"/>
</dbReference>
<gene>
    <name evidence="3" type="ORF">H5P34_23745</name>
</gene>
<feature type="transmembrane region" description="Helical" evidence="2">
    <location>
        <begin position="30"/>
        <end position="50"/>
    </location>
</feature>
<keyword evidence="2" id="KW-1133">Transmembrane helix</keyword>
<dbReference type="AlphaFoldDB" id="A0AAW5TAM4"/>
<keyword evidence="2" id="KW-0812">Transmembrane</keyword>
<comment type="caution">
    <text evidence="3">The sequence shown here is derived from an EMBL/GenBank/DDBJ whole genome shotgun (WGS) entry which is preliminary data.</text>
</comment>
<dbReference type="PANTHER" id="PTHR42305:SF1">
    <property type="entry name" value="MEMBRANE PROTEIN RV1733C-RELATED"/>
    <property type="match status" value="1"/>
</dbReference>
<feature type="compositionally biased region" description="Gly residues" evidence="1">
    <location>
        <begin position="199"/>
        <end position="212"/>
    </location>
</feature>
<dbReference type="Proteomes" id="UP001141659">
    <property type="component" value="Unassembled WGS sequence"/>
</dbReference>
<feature type="region of interest" description="Disordered" evidence="1">
    <location>
        <begin position="74"/>
        <end position="111"/>
    </location>
</feature>
<name>A0AAW5TAM4_9MYCO</name>
<organism evidence="3 4">
    <name type="scientific">Mycolicibacterium porcinum</name>
    <dbReference type="NCBI Taxonomy" id="39693"/>
    <lineage>
        <taxon>Bacteria</taxon>
        <taxon>Bacillati</taxon>
        <taxon>Actinomycetota</taxon>
        <taxon>Actinomycetes</taxon>
        <taxon>Mycobacteriales</taxon>
        <taxon>Mycobacteriaceae</taxon>
        <taxon>Mycolicibacterium</taxon>
    </lineage>
</organism>
<accession>A0AAW5TAM4</accession>
<evidence type="ECO:0000256" key="1">
    <source>
        <dbReference type="SAM" id="MobiDB-lite"/>
    </source>
</evidence>
<evidence type="ECO:0000313" key="3">
    <source>
        <dbReference type="EMBL" id="MCV7391080.1"/>
    </source>
</evidence>
<evidence type="ECO:0000313" key="4">
    <source>
        <dbReference type="Proteomes" id="UP001141659"/>
    </source>
</evidence>
<dbReference type="InterPro" id="IPR039708">
    <property type="entry name" value="MT1774/Rv1733c-like"/>
</dbReference>
<feature type="region of interest" description="Disordered" evidence="1">
    <location>
        <begin position="189"/>
        <end position="212"/>
    </location>
</feature>
<reference evidence="3" key="2">
    <citation type="journal article" date="2022" name="BMC Genomics">
        <title>Comparative genome analysis of mycobacteria focusing on tRNA and non-coding RNA.</title>
        <authorList>
            <person name="Behra P.R.K."/>
            <person name="Pettersson B.M.F."/>
            <person name="Ramesh M."/>
            <person name="Das S."/>
            <person name="Dasgupta S."/>
            <person name="Kirsebom L.A."/>
        </authorList>
    </citation>
    <scope>NUCLEOTIDE SEQUENCE</scope>
    <source>
        <strain evidence="3">DSM 44242</strain>
    </source>
</reference>
<reference evidence="3" key="1">
    <citation type="submission" date="2020-07" db="EMBL/GenBank/DDBJ databases">
        <authorList>
            <person name="Pettersson B.M.F."/>
            <person name="Behra P.R.K."/>
            <person name="Ramesh M."/>
            <person name="Das S."/>
            <person name="Dasgupta S."/>
            <person name="Kirsebom L.A."/>
        </authorList>
    </citation>
    <scope>NUCLEOTIDE SEQUENCE</scope>
    <source>
        <strain evidence="3">DSM 44242</strain>
    </source>
</reference>
<evidence type="ECO:0000256" key="2">
    <source>
        <dbReference type="SAM" id="Phobius"/>
    </source>
</evidence>
<proteinExistence type="predicted"/>
<dbReference type="EMBL" id="JACKVC010000020">
    <property type="protein sequence ID" value="MCV7391080.1"/>
    <property type="molecule type" value="Genomic_DNA"/>
</dbReference>
<sequence length="212" mass="22367">MHFTFGAGRCWIVRVLGANPMIRLTDRVEAVGAVLVVVLILTATAVAGAISTTVHDSRSHLYAQQAANRHTVQARVTGRSREVARGTGRQFEAPARWPTPSGERSGSVFLSRPAESGNQVDIVVDSTGRQVPPPPPQWQAGVDAASIGVAVWLVSIGVIGLAASVAQQWLARLRYRQWDDELRLLTAIPEDSAGSNAEGEGGAGPGPEGSCT</sequence>
<protein>
    <recommendedName>
        <fullName evidence="5">Transmembrane protein</fullName>
    </recommendedName>
</protein>
<evidence type="ECO:0008006" key="5">
    <source>
        <dbReference type="Google" id="ProtNLM"/>
    </source>
</evidence>